<protein>
    <recommendedName>
        <fullName evidence="2">glycerophosphodiester phosphodiesterase</fullName>
        <ecNumber evidence="2">3.1.4.46</ecNumber>
    </recommendedName>
</protein>
<dbReference type="Pfam" id="PF03009">
    <property type="entry name" value="GDPD"/>
    <property type="match status" value="1"/>
</dbReference>
<feature type="domain" description="GP-PDE" evidence="8">
    <location>
        <begin position="28"/>
        <end position="333"/>
    </location>
</feature>
<dbReference type="PROSITE" id="PS51704">
    <property type="entry name" value="GP_PDE"/>
    <property type="match status" value="1"/>
</dbReference>
<evidence type="ECO:0000256" key="2">
    <source>
        <dbReference type="ARBA" id="ARBA00012247"/>
    </source>
</evidence>
<dbReference type="InterPro" id="IPR030395">
    <property type="entry name" value="GP_PDE_dom"/>
</dbReference>
<evidence type="ECO:0000256" key="3">
    <source>
        <dbReference type="ARBA" id="ARBA00022729"/>
    </source>
</evidence>
<keyword evidence="4" id="KW-0319">Glycerol metabolism</keyword>
<evidence type="ECO:0000256" key="1">
    <source>
        <dbReference type="ARBA" id="ARBA00007277"/>
    </source>
</evidence>
<keyword evidence="5" id="KW-0378">Hydrolase</keyword>
<reference evidence="9 10" key="1">
    <citation type="submission" date="2022-05" db="EMBL/GenBank/DDBJ databases">
        <authorList>
            <consortium name="Genoscope - CEA"/>
            <person name="William W."/>
        </authorList>
    </citation>
    <scope>NUCLEOTIDE SEQUENCE [LARGE SCALE GENOMIC DNA]</scope>
</reference>
<sequence length="376" mass="43466">MKKLWILVPLTLLCLTSYVAAKKPTTRPLNIGHRGSSGRLPEHTLEAYRLAIKEGADFIECDVYITKDLKLVCRHESWLNETTNIWQNQTLRSRVKTYNIPASGDIRNKTVTDIFTVDLTLEELKTIRVRQKYPFRDHSFDDMYQIPTLEEYIRVAKSADRKVGIYPELKSPEWINSLDIIRHANTTFEDLFVEVLHNNGYREKDALCFVQSFSEEGIRSLSTKTRLPLVMLYEYRPPNEQDKMKNLSSICSGIGVWKNIIIPVDQNNLQSTTDFVTNAHNNNLKVHAFTFRNENKYLAWNYSQDPYNEYQTFLNTQIDGYFTDFPGSFKRFLDMTYTEPASKPCVSGVPSAHSSGRFYKLILSIAAFLLCVMSFA</sequence>
<dbReference type="EC" id="3.1.4.46" evidence="2"/>
<name>A0ABN8PC76_9CNID</name>
<keyword evidence="3 7" id="KW-0732">Signal</keyword>
<comment type="catalytic activity">
    <reaction evidence="6">
        <text>a sn-glycero-3-phosphodiester + H2O = an alcohol + sn-glycerol 3-phosphate + H(+)</text>
        <dbReference type="Rhea" id="RHEA:12969"/>
        <dbReference type="ChEBI" id="CHEBI:15377"/>
        <dbReference type="ChEBI" id="CHEBI:15378"/>
        <dbReference type="ChEBI" id="CHEBI:30879"/>
        <dbReference type="ChEBI" id="CHEBI:57597"/>
        <dbReference type="ChEBI" id="CHEBI:83408"/>
        <dbReference type="EC" id="3.1.4.46"/>
    </reaction>
</comment>
<dbReference type="PANTHER" id="PTHR43620:SF7">
    <property type="entry name" value="GLYCEROPHOSPHODIESTER PHOSPHODIESTERASE GDPD5-RELATED"/>
    <property type="match status" value="1"/>
</dbReference>
<keyword evidence="10" id="KW-1185">Reference proteome</keyword>
<proteinExistence type="inferred from homology"/>
<feature type="chain" id="PRO_5045865422" description="glycerophosphodiester phosphodiesterase" evidence="7">
    <location>
        <begin position="22"/>
        <end position="376"/>
    </location>
</feature>
<organism evidence="9 10">
    <name type="scientific">Porites lobata</name>
    <dbReference type="NCBI Taxonomy" id="104759"/>
    <lineage>
        <taxon>Eukaryota</taxon>
        <taxon>Metazoa</taxon>
        <taxon>Cnidaria</taxon>
        <taxon>Anthozoa</taxon>
        <taxon>Hexacorallia</taxon>
        <taxon>Scleractinia</taxon>
        <taxon>Fungiina</taxon>
        <taxon>Poritidae</taxon>
        <taxon>Porites</taxon>
    </lineage>
</organism>
<evidence type="ECO:0000256" key="5">
    <source>
        <dbReference type="ARBA" id="ARBA00022801"/>
    </source>
</evidence>
<comment type="caution">
    <text evidence="9">The sequence shown here is derived from an EMBL/GenBank/DDBJ whole genome shotgun (WGS) entry which is preliminary data.</text>
</comment>
<dbReference type="PANTHER" id="PTHR43620">
    <property type="entry name" value="GLYCEROPHOSPHORYL DIESTER PHOSPHODIESTERASE"/>
    <property type="match status" value="1"/>
</dbReference>
<dbReference type="Gene3D" id="3.20.20.190">
    <property type="entry name" value="Phosphatidylinositol (PI) phosphodiesterase"/>
    <property type="match status" value="1"/>
</dbReference>
<evidence type="ECO:0000313" key="10">
    <source>
        <dbReference type="Proteomes" id="UP001159405"/>
    </source>
</evidence>
<comment type="similarity">
    <text evidence="1">Belongs to the glycerophosphoryl diester phosphodiesterase family.</text>
</comment>
<evidence type="ECO:0000256" key="4">
    <source>
        <dbReference type="ARBA" id="ARBA00022798"/>
    </source>
</evidence>
<accession>A0ABN8PC76</accession>
<evidence type="ECO:0000256" key="7">
    <source>
        <dbReference type="SAM" id="SignalP"/>
    </source>
</evidence>
<dbReference type="SUPFAM" id="SSF51695">
    <property type="entry name" value="PLC-like phosphodiesterases"/>
    <property type="match status" value="1"/>
</dbReference>
<gene>
    <name evidence="9" type="ORF">PLOB_00041443</name>
</gene>
<feature type="signal peptide" evidence="7">
    <location>
        <begin position="1"/>
        <end position="21"/>
    </location>
</feature>
<evidence type="ECO:0000313" key="9">
    <source>
        <dbReference type="EMBL" id="CAH3140919.1"/>
    </source>
</evidence>
<evidence type="ECO:0000256" key="6">
    <source>
        <dbReference type="ARBA" id="ARBA00047512"/>
    </source>
</evidence>
<dbReference type="EMBL" id="CALNXK010000065">
    <property type="protein sequence ID" value="CAH3140919.1"/>
    <property type="molecule type" value="Genomic_DNA"/>
</dbReference>
<dbReference type="InterPro" id="IPR017946">
    <property type="entry name" value="PLC-like_Pdiesterase_TIM-brl"/>
</dbReference>
<dbReference type="Proteomes" id="UP001159405">
    <property type="component" value="Unassembled WGS sequence"/>
</dbReference>
<evidence type="ECO:0000259" key="8">
    <source>
        <dbReference type="PROSITE" id="PS51704"/>
    </source>
</evidence>